<keyword evidence="2" id="KW-1185">Reference proteome</keyword>
<reference evidence="1 2" key="1">
    <citation type="submission" date="2009-02" db="EMBL/GenBank/DDBJ databases">
        <title>Draft genome sequence of Clostridium asparagiforme (DSM 15981).</title>
        <authorList>
            <person name="Sudarsanam P."/>
            <person name="Ley R."/>
            <person name="Guruge J."/>
            <person name="Turnbaugh P.J."/>
            <person name="Mahowald M."/>
            <person name="Liep D."/>
            <person name="Gordon J."/>
        </authorList>
    </citation>
    <scope>NUCLEOTIDE SEQUENCE [LARGE SCALE GENOMIC DNA]</scope>
    <source>
        <strain evidence="1 2">DSM 15981</strain>
    </source>
</reference>
<dbReference type="Proteomes" id="UP000004756">
    <property type="component" value="Unassembled WGS sequence"/>
</dbReference>
<proteinExistence type="predicted"/>
<name>C0DAM2_9FIRM</name>
<evidence type="ECO:0000313" key="1">
    <source>
        <dbReference type="EMBL" id="EEG51622.1"/>
    </source>
</evidence>
<gene>
    <name evidence="1" type="ORF">CLOSTASPAR_06325</name>
</gene>
<dbReference type="RefSeq" id="WP_007719062.1">
    <property type="nucleotide sequence ID" value="NZ_GG657595.1"/>
</dbReference>
<comment type="caution">
    <text evidence="1">The sequence shown here is derived from an EMBL/GenBank/DDBJ whole genome shotgun (WGS) entry which is preliminary data.</text>
</comment>
<dbReference type="EMBL" id="ACCJ01000537">
    <property type="protein sequence ID" value="EEG51622.1"/>
    <property type="molecule type" value="Genomic_DNA"/>
</dbReference>
<organism evidence="1 2">
    <name type="scientific">[Clostridium] asparagiforme DSM 15981</name>
    <dbReference type="NCBI Taxonomy" id="518636"/>
    <lineage>
        <taxon>Bacteria</taxon>
        <taxon>Bacillati</taxon>
        <taxon>Bacillota</taxon>
        <taxon>Clostridia</taxon>
        <taxon>Lachnospirales</taxon>
        <taxon>Lachnospiraceae</taxon>
        <taxon>Enterocloster</taxon>
    </lineage>
</organism>
<accession>C0DAM2</accession>
<sequence>MSAKNRVLSGDYAGKQILGGGVSQAGISIGFIKQLYLNKTTVESYEVINNENQKSMASGVARGIVGGALLGGVGAIAGAASAKNKGIYTIAIQFKDGKRSLIEVDDKIYKAIVQNCF</sequence>
<dbReference type="AlphaFoldDB" id="C0DAM2"/>
<protein>
    <submittedName>
        <fullName evidence="1">Uncharacterized protein</fullName>
    </submittedName>
</protein>
<dbReference type="HOGENOM" id="CLU_169574_0_0_9"/>
<evidence type="ECO:0000313" key="2">
    <source>
        <dbReference type="Proteomes" id="UP000004756"/>
    </source>
</evidence>